<proteinExistence type="predicted"/>
<organism evidence="1 2">
    <name type="scientific">Aldrovandia affinis</name>
    <dbReference type="NCBI Taxonomy" id="143900"/>
    <lineage>
        <taxon>Eukaryota</taxon>
        <taxon>Metazoa</taxon>
        <taxon>Chordata</taxon>
        <taxon>Craniata</taxon>
        <taxon>Vertebrata</taxon>
        <taxon>Euteleostomi</taxon>
        <taxon>Actinopterygii</taxon>
        <taxon>Neopterygii</taxon>
        <taxon>Teleostei</taxon>
        <taxon>Notacanthiformes</taxon>
        <taxon>Halosauridae</taxon>
        <taxon>Aldrovandia</taxon>
    </lineage>
</organism>
<dbReference type="Proteomes" id="UP001221898">
    <property type="component" value="Unassembled WGS sequence"/>
</dbReference>
<dbReference type="EMBL" id="JAINUG010000060">
    <property type="protein sequence ID" value="KAJ8403052.1"/>
    <property type="molecule type" value="Genomic_DNA"/>
</dbReference>
<gene>
    <name evidence="1" type="ORF">AAFF_G00359680</name>
</gene>
<evidence type="ECO:0000313" key="2">
    <source>
        <dbReference type="Proteomes" id="UP001221898"/>
    </source>
</evidence>
<sequence length="186" mass="20564">MWARRSCATESLNPLAVGAGSDRGFDRRTLNPARQLRAPSAANSPATRKTTAPLLAARLGRSRSPGCAIYTGGIVFREIDVARAMGVNPFDLPADYKTAIRSGKYSKMEIRRRTASGPVRWPEDWAGFCLQVSLIWEKTEEKVEDNVVALKWRPGRGHRRQRAAMPGTQVGISRKEALFITVLLLS</sequence>
<name>A0AAD7SI62_9TELE</name>
<evidence type="ECO:0000313" key="1">
    <source>
        <dbReference type="EMBL" id="KAJ8403052.1"/>
    </source>
</evidence>
<accession>A0AAD7SI62</accession>
<reference evidence="1" key="1">
    <citation type="journal article" date="2023" name="Science">
        <title>Genome structures resolve the early diversification of teleost fishes.</title>
        <authorList>
            <person name="Parey E."/>
            <person name="Louis A."/>
            <person name="Montfort J."/>
            <person name="Bouchez O."/>
            <person name="Roques C."/>
            <person name="Iampietro C."/>
            <person name="Lluch J."/>
            <person name="Castinel A."/>
            <person name="Donnadieu C."/>
            <person name="Desvignes T."/>
            <person name="Floi Bucao C."/>
            <person name="Jouanno E."/>
            <person name="Wen M."/>
            <person name="Mejri S."/>
            <person name="Dirks R."/>
            <person name="Jansen H."/>
            <person name="Henkel C."/>
            <person name="Chen W.J."/>
            <person name="Zahm M."/>
            <person name="Cabau C."/>
            <person name="Klopp C."/>
            <person name="Thompson A.W."/>
            <person name="Robinson-Rechavi M."/>
            <person name="Braasch I."/>
            <person name="Lecointre G."/>
            <person name="Bobe J."/>
            <person name="Postlethwait J.H."/>
            <person name="Berthelot C."/>
            <person name="Roest Crollius H."/>
            <person name="Guiguen Y."/>
        </authorList>
    </citation>
    <scope>NUCLEOTIDE SEQUENCE</scope>
    <source>
        <strain evidence="1">NC1722</strain>
    </source>
</reference>
<dbReference type="AlphaFoldDB" id="A0AAD7SI62"/>
<keyword evidence="2" id="KW-1185">Reference proteome</keyword>
<protein>
    <submittedName>
        <fullName evidence="1">Uncharacterized protein</fullName>
    </submittedName>
</protein>
<comment type="caution">
    <text evidence="1">The sequence shown here is derived from an EMBL/GenBank/DDBJ whole genome shotgun (WGS) entry which is preliminary data.</text>
</comment>